<dbReference type="HAMAP" id="MF_01309_B">
    <property type="entry name" value="Ribosomal_uS3_B"/>
    <property type="match status" value="1"/>
</dbReference>
<comment type="similarity">
    <text evidence="1 5 6">Belongs to the universal ribosomal protein uS3 family.</text>
</comment>
<reference evidence="10" key="1">
    <citation type="journal article" date="2015" name="BMC Evol. Biol.">
        <title>Chloroplast phylogenomic analysis of chlorophyte green algae identifies a novel lineage sister to the Sphaeropleales (Chlorophyceae).</title>
        <authorList>
            <person name="Lemieux C."/>
            <person name="Vincent A.T."/>
            <person name="Labarre A."/>
            <person name="Otis C."/>
            <person name="Turmel M."/>
        </authorList>
    </citation>
    <scope>NUCLEOTIDE SEQUENCE</scope>
</reference>
<evidence type="ECO:0000259" key="9">
    <source>
        <dbReference type="Pfam" id="PF00189"/>
    </source>
</evidence>
<dbReference type="PANTHER" id="PTHR11760:SF19">
    <property type="entry name" value="SMALL RIBOSOMAL SUBUNIT PROTEIN US3C"/>
    <property type="match status" value="1"/>
</dbReference>
<sequence length="815" mass="91909">MGQKVHPLGFRVGITKKHQSQWFARFNKYAYAQSVVEDFMLRKTLMKMFPDLLALPLRGKKTQKSSGGAGQPNQETDVLPKITQIKIERGLIPYEIGIQIHAENCEQIQAAIDNLKGNGTDGGLRFFENLQKTRQYLSKVVSPITAYGEAGQEKIEDGYGQDIAANTSKSQSTVSSLSADATNTVSKKTFIKSLSQKKTERSLNLDKKWTGSAGKRGAASGLDKKFQSTRGYAGAGANFAKADNQKGFRSGKNPKNTKTGKMSLRTNTATPVKRFKKRQSIRNRYFQLLSKGLFIRKNGNQIMRKVSLKGFIKASPEKLKYNSGAVSAGSRFNKKNGLAGQNLTTTSQAKLNIKGARNQAFKPGLLGQRPTTSRLGTSVLIKKLSNKLSKKFATLFINKLNKKFLVSLKAIMKYWHKQNTNTIFANYNKKWTAWQDSMQKKQNLANPQSITKWNKLIDVLEKKSLQKLEYLRKDFMNFGAISKTRSFGYYQLITLLKQVKEFVMRSTKLRLLFGRSTAQKNQNKTTGSQQTLNKAYLAKATTPLTKISGVSLQKSVTTALQENIFNTIQANINNGGSNNKESRKLKLISYLQNRIQTYRTENLFYYLSSMANASKDFKELKRYTKQHSNFLFGFTADAQLSKETTAGGLYTINNKTFLQEKIEKVLTKSNQKVDFDKNLQDAFLDQVENQRKMYKANLALTPKISIQFFSVKQDNLFEKASVVADSVVDALEKRKAFRGVIKKAKEDLMRRSRVKGVKIQVAGRLNGAEIARSEWVRAGRVPLQTLRANIDYSYRTASTIYGIIGVKVWIFKGYY</sequence>
<comment type="subcellular location">
    <subcellularLocation>
        <location evidence="5 7">Plastid</location>
        <location evidence="5 7">Chloroplast</location>
    </subcellularLocation>
</comment>
<evidence type="ECO:0000256" key="2">
    <source>
        <dbReference type="ARBA" id="ARBA00022980"/>
    </source>
</evidence>
<dbReference type="GO" id="GO:0006412">
    <property type="term" value="P:translation"/>
    <property type="evidence" value="ECO:0007669"/>
    <property type="project" value="UniProtKB-UniRule"/>
</dbReference>
<keyword evidence="2 5" id="KW-0689">Ribosomal protein</keyword>
<dbReference type="NCBIfam" id="TIGR01009">
    <property type="entry name" value="rpsC_bact"/>
    <property type="match status" value="1"/>
</dbReference>
<dbReference type="FunFam" id="3.30.1140.32:FF:000015">
    <property type="entry name" value="30S ribosomal protein S3, chloroplastic"/>
    <property type="match status" value="1"/>
</dbReference>
<dbReference type="InterPro" id="IPR018280">
    <property type="entry name" value="Ribosomal_uS3_CS"/>
</dbReference>
<dbReference type="SUPFAM" id="SSF54821">
    <property type="entry name" value="Ribosomal protein S3 C-terminal domain"/>
    <property type="match status" value="1"/>
</dbReference>
<accession>A0A0S2ICA9</accession>
<evidence type="ECO:0000256" key="4">
    <source>
        <dbReference type="ARBA" id="ARBA00035154"/>
    </source>
</evidence>
<evidence type="ECO:0000256" key="1">
    <source>
        <dbReference type="ARBA" id="ARBA00010761"/>
    </source>
</evidence>
<dbReference type="Pfam" id="PF00189">
    <property type="entry name" value="Ribosomal_S3_C"/>
    <property type="match status" value="1"/>
</dbReference>
<dbReference type="GO" id="GO:0009507">
    <property type="term" value="C:chloroplast"/>
    <property type="evidence" value="ECO:0007669"/>
    <property type="project" value="UniProtKB-SubCell"/>
</dbReference>
<dbReference type="InterPro" id="IPR005704">
    <property type="entry name" value="Ribosomal_uS3_bac-typ"/>
</dbReference>
<feature type="region of interest" description="Disordered" evidence="8">
    <location>
        <begin position="243"/>
        <end position="266"/>
    </location>
</feature>
<comment type="subunit">
    <text evidence="5 7">Part of the 30S ribosomal subunit.</text>
</comment>
<dbReference type="InterPro" id="IPR001351">
    <property type="entry name" value="Ribosomal_uS3_C"/>
</dbReference>
<evidence type="ECO:0000256" key="5">
    <source>
        <dbReference type="HAMAP-Rule" id="MF_01309"/>
    </source>
</evidence>
<evidence type="ECO:0000256" key="8">
    <source>
        <dbReference type="SAM" id="MobiDB-lite"/>
    </source>
</evidence>
<keyword evidence="3 5" id="KW-0687">Ribonucleoprotein</keyword>
<feature type="domain" description="Small ribosomal subunit protein uS3 C-terminal" evidence="9">
    <location>
        <begin position="729"/>
        <end position="810"/>
    </location>
</feature>
<dbReference type="PROSITE" id="PS00548">
    <property type="entry name" value="RIBOSOMAL_S3"/>
    <property type="match status" value="1"/>
</dbReference>
<organism evidence="10">
    <name type="scientific">Chlamydomonas peterfii</name>
    <dbReference type="NCBI Taxonomy" id="28462"/>
    <lineage>
        <taxon>Eukaryota</taxon>
        <taxon>Viridiplantae</taxon>
        <taxon>Chlorophyta</taxon>
        <taxon>core chlorophytes</taxon>
        <taxon>Chlorophyceae</taxon>
        <taxon>CS clade</taxon>
        <taxon>Chlamydomonadales</taxon>
        <taxon>Chlamydomonadaceae</taxon>
        <taxon>Chlamydomonas</taxon>
    </lineage>
</organism>
<keyword evidence="7 10" id="KW-0934">Plastid</keyword>
<dbReference type="GO" id="GO:0003735">
    <property type="term" value="F:structural constituent of ribosome"/>
    <property type="evidence" value="ECO:0007669"/>
    <property type="project" value="InterPro"/>
</dbReference>
<keyword evidence="7 10" id="KW-0150">Chloroplast</keyword>
<dbReference type="GO" id="GO:0003723">
    <property type="term" value="F:RNA binding"/>
    <property type="evidence" value="ECO:0007669"/>
    <property type="project" value="InterPro"/>
</dbReference>
<dbReference type="AlphaFoldDB" id="A0A0S2ICA9"/>
<dbReference type="CDD" id="cd02412">
    <property type="entry name" value="KH-II_30S_S3"/>
    <property type="match status" value="1"/>
</dbReference>
<dbReference type="EMBL" id="KT624957">
    <property type="protein sequence ID" value="ALO21190.1"/>
    <property type="molecule type" value="Genomic_DNA"/>
</dbReference>
<gene>
    <name evidence="5 10" type="primary">rps3</name>
</gene>
<dbReference type="InterPro" id="IPR009019">
    <property type="entry name" value="KH_sf_prok-type"/>
</dbReference>
<evidence type="ECO:0000256" key="6">
    <source>
        <dbReference type="RuleBase" id="RU003624"/>
    </source>
</evidence>
<evidence type="ECO:0000256" key="3">
    <source>
        <dbReference type="ARBA" id="ARBA00023274"/>
    </source>
</evidence>
<evidence type="ECO:0000313" key="10">
    <source>
        <dbReference type="EMBL" id="ALO21190.1"/>
    </source>
</evidence>
<feature type="compositionally biased region" description="Polar residues" evidence="8">
    <location>
        <begin position="253"/>
        <end position="266"/>
    </location>
</feature>
<proteinExistence type="inferred from homology"/>
<dbReference type="InterPro" id="IPR057258">
    <property type="entry name" value="Ribosomal_uS3"/>
</dbReference>
<dbReference type="Gene3D" id="3.30.1140.32">
    <property type="entry name" value="Ribosomal protein S3, C-terminal domain"/>
    <property type="match status" value="1"/>
</dbReference>
<evidence type="ECO:0000256" key="7">
    <source>
        <dbReference type="RuleBase" id="RU003626"/>
    </source>
</evidence>
<protein>
    <recommendedName>
        <fullName evidence="4 5">Small ribosomal subunit protein uS3c</fullName>
    </recommendedName>
</protein>
<dbReference type="SUPFAM" id="SSF54814">
    <property type="entry name" value="Prokaryotic type KH domain (KH-domain type II)"/>
    <property type="match status" value="1"/>
</dbReference>
<dbReference type="PANTHER" id="PTHR11760">
    <property type="entry name" value="30S/40S RIBOSOMAL PROTEIN S3"/>
    <property type="match status" value="1"/>
</dbReference>
<name>A0A0S2ICA9_9CHLO</name>
<dbReference type="InterPro" id="IPR036419">
    <property type="entry name" value="Ribosomal_S3_C_sf"/>
</dbReference>
<geneLocation type="chloroplast" evidence="10"/>
<dbReference type="GO" id="GO:0022627">
    <property type="term" value="C:cytosolic small ribosomal subunit"/>
    <property type="evidence" value="ECO:0007669"/>
    <property type="project" value="TreeGrafter"/>
</dbReference>